<keyword evidence="3" id="KW-1185">Reference proteome</keyword>
<dbReference type="STRING" id="554155.C5FCV8"/>
<sequence>MPSYSDWLFNQGISFTLKATIHFNFTRVNISRIFYIFKFVTDCSPQSEVMPDSRDFVTFPETKGEWAIKASEYDLKDASIHSKICDSASKISEEQYLLLRSFWVLRSKDKPENLAIKTISKASRWLEKFDDWQQYLQNLSSQATTPVPNLGSFSYVFLARCQVTRLPEEYDAEEEDKNVNFSPIAHRLRSSDNKPIPDDYRQSPAKLAGEKRGVDQTLDKNKFIEAMKKVTSGKVGGNDSSSGNTKGKEKAEDALPEEFGNLQIREGSLEFLAGSSWSSSSEEPQGQGNSPYGMSPNSLRKAFPKVEDEQIVNGFLIAFLATLCMHHPEVKLEWSPVRKAFKFGKVDNPAGGERSFLFEARTDGHLCQPILKKTDVQSAMIVEVKPTLRAYSNRVIYQATAQMAAWIYKEPDESTSQGPYRRAMILQERQEIRLIIAKYDRSYINYLRNEEEAGAKRSLLEMHQSQAWDISDAKHMREFGNILLALVLQDGKLLD</sequence>
<accession>C5FCV8</accession>
<feature type="compositionally biased region" description="Basic and acidic residues" evidence="1">
    <location>
        <begin position="189"/>
        <end position="201"/>
    </location>
</feature>
<gene>
    <name evidence="2" type="ORF">MCYG_00530</name>
</gene>
<organism evidence="2 3">
    <name type="scientific">Arthroderma otae (strain ATCC MYA-4605 / CBS 113480)</name>
    <name type="common">Microsporum canis</name>
    <dbReference type="NCBI Taxonomy" id="554155"/>
    <lineage>
        <taxon>Eukaryota</taxon>
        <taxon>Fungi</taxon>
        <taxon>Dikarya</taxon>
        <taxon>Ascomycota</taxon>
        <taxon>Pezizomycotina</taxon>
        <taxon>Eurotiomycetes</taxon>
        <taxon>Eurotiomycetidae</taxon>
        <taxon>Onygenales</taxon>
        <taxon>Arthrodermataceae</taxon>
        <taxon>Microsporum</taxon>
    </lineage>
</organism>
<dbReference type="GeneID" id="9225650"/>
<dbReference type="Proteomes" id="UP000002035">
    <property type="component" value="Unassembled WGS sequence"/>
</dbReference>
<dbReference type="VEuPathDB" id="FungiDB:MCYG_00530"/>
<feature type="region of interest" description="Disordered" evidence="1">
    <location>
        <begin position="172"/>
        <end position="214"/>
    </location>
</feature>
<feature type="compositionally biased region" description="Polar residues" evidence="1">
    <location>
        <begin position="282"/>
        <end position="296"/>
    </location>
</feature>
<dbReference type="OMA" id="IRIQESH"/>
<reference evidence="3" key="1">
    <citation type="journal article" date="2012" name="MBio">
        <title>Comparative genome analysis of Trichophyton rubrum and related dermatophytes reveals candidate genes involved in infection.</title>
        <authorList>
            <person name="Martinez D.A."/>
            <person name="Oliver B.G."/>
            <person name="Graeser Y."/>
            <person name="Goldberg J.M."/>
            <person name="Li W."/>
            <person name="Martinez-Rossi N.M."/>
            <person name="Monod M."/>
            <person name="Shelest E."/>
            <person name="Barton R.C."/>
            <person name="Birch E."/>
            <person name="Brakhage A.A."/>
            <person name="Chen Z."/>
            <person name="Gurr S.J."/>
            <person name="Heiman D."/>
            <person name="Heitman J."/>
            <person name="Kosti I."/>
            <person name="Rossi A."/>
            <person name="Saif S."/>
            <person name="Samalova M."/>
            <person name="Saunders C.W."/>
            <person name="Shea T."/>
            <person name="Summerbell R.C."/>
            <person name="Xu J."/>
            <person name="Young S."/>
            <person name="Zeng Q."/>
            <person name="Birren B.W."/>
            <person name="Cuomo C.A."/>
            <person name="White T.C."/>
        </authorList>
    </citation>
    <scope>NUCLEOTIDE SEQUENCE [LARGE SCALE GENOMIC DNA]</scope>
    <source>
        <strain evidence="3">ATCC MYA-4605 / CBS 113480</strain>
    </source>
</reference>
<dbReference type="RefSeq" id="XP_002850426.1">
    <property type="nucleotide sequence ID" value="XM_002850380.1"/>
</dbReference>
<proteinExistence type="predicted"/>
<dbReference type="HOGENOM" id="CLU_046151_0_0_1"/>
<protein>
    <submittedName>
        <fullName evidence="2">Uncharacterized protein</fullName>
    </submittedName>
</protein>
<dbReference type="OrthoDB" id="4170444at2759"/>
<dbReference type="EMBL" id="DS995701">
    <property type="protein sequence ID" value="EEQ27642.1"/>
    <property type="molecule type" value="Genomic_DNA"/>
</dbReference>
<feature type="region of interest" description="Disordered" evidence="1">
    <location>
        <begin position="274"/>
        <end position="296"/>
    </location>
</feature>
<feature type="region of interest" description="Disordered" evidence="1">
    <location>
        <begin position="232"/>
        <end position="253"/>
    </location>
</feature>
<name>C5FCV8_ARTOC</name>
<evidence type="ECO:0000256" key="1">
    <source>
        <dbReference type="SAM" id="MobiDB-lite"/>
    </source>
</evidence>
<dbReference type="eggNOG" id="ENOG502R0Q7">
    <property type="taxonomic scope" value="Eukaryota"/>
</dbReference>
<dbReference type="AlphaFoldDB" id="C5FCV8"/>
<evidence type="ECO:0000313" key="3">
    <source>
        <dbReference type="Proteomes" id="UP000002035"/>
    </source>
</evidence>
<evidence type="ECO:0000313" key="2">
    <source>
        <dbReference type="EMBL" id="EEQ27642.1"/>
    </source>
</evidence>